<dbReference type="PANTHER" id="PTHR43784:SF2">
    <property type="entry name" value="GDSL-LIKE LIPASE_ACYLHYDROLASE, PUTATIVE (AFU_ORTHOLOGUE AFUA_2G00820)-RELATED"/>
    <property type="match status" value="1"/>
</dbReference>
<accession>A0A2T6BXN9</accession>
<dbReference type="InterPro" id="IPR053140">
    <property type="entry name" value="GDSL_Rv0518-like"/>
</dbReference>
<proteinExistence type="predicted"/>
<feature type="domain" description="SGNH hydrolase-type esterase" evidence="1">
    <location>
        <begin position="209"/>
        <end position="394"/>
    </location>
</feature>
<evidence type="ECO:0000259" key="1">
    <source>
        <dbReference type="Pfam" id="PF13472"/>
    </source>
</evidence>
<reference evidence="2 3" key="1">
    <citation type="submission" date="2018-04" db="EMBL/GenBank/DDBJ databases">
        <title>Genomic Encyclopedia of Archaeal and Bacterial Type Strains, Phase II (KMG-II): from individual species to whole genera.</title>
        <authorList>
            <person name="Goeker M."/>
        </authorList>
    </citation>
    <scope>NUCLEOTIDE SEQUENCE [LARGE SCALE GENOMIC DNA]</scope>
    <source>
        <strain evidence="2 3">DSM 45787</strain>
    </source>
</reference>
<dbReference type="Gene3D" id="3.40.50.1110">
    <property type="entry name" value="SGNH hydrolase"/>
    <property type="match status" value="1"/>
</dbReference>
<dbReference type="CDD" id="cd01830">
    <property type="entry name" value="XynE_like"/>
    <property type="match status" value="1"/>
</dbReference>
<dbReference type="EMBL" id="QBKR01000008">
    <property type="protein sequence ID" value="PTX60796.1"/>
    <property type="molecule type" value="Genomic_DNA"/>
</dbReference>
<name>A0A2T6BXN9_9BACL</name>
<keyword evidence="3" id="KW-1185">Reference proteome</keyword>
<dbReference type="InterPro" id="IPR036514">
    <property type="entry name" value="SGNH_hydro_sf"/>
</dbReference>
<evidence type="ECO:0000313" key="3">
    <source>
        <dbReference type="Proteomes" id="UP000244240"/>
    </source>
</evidence>
<sequence>MKKSLVVLFIMFVSVWMFSGFDNQGKAEEVDPEKQWVGSWTASQQTPSGTALEGVANRSVRMIIHPHLAGKKVRLRLSNPFGQQSVTFKEVYLGVAGDGASLVPRSNTRVTFGGKPSVTLGVGEAVTSDTLNFKVKAGQNLAVSLYVPHATGPVSWHRLARQRSYLSEPGNHAATTEADAYTRRIHSWYWLTGLDVIPHPGTTGGIVTLGDSITDGAGSTPNANHRYPDFLAERLREEEIRKSVMNAGISGNKIWRDDRVYGPSALHRLERDVLSQPGVTDVILLEGINDIGHEPHDEDAEHLIRGMKEIIDRAHERGLRVYGGTLLPYEGSYYYTEEGNAVRERVNEWIRTSGAFDGVIDFAKVMADPADPDRLNPAFDSGDHLHPNDAGYEAMAEAIHLDWFRPDPTQTD</sequence>
<dbReference type="Proteomes" id="UP000244240">
    <property type="component" value="Unassembled WGS sequence"/>
</dbReference>
<comment type="caution">
    <text evidence="2">The sequence shown here is derived from an EMBL/GenBank/DDBJ whole genome shotgun (WGS) entry which is preliminary data.</text>
</comment>
<dbReference type="Pfam" id="PF13472">
    <property type="entry name" value="Lipase_GDSL_2"/>
    <property type="match status" value="1"/>
</dbReference>
<dbReference type="InterPro" id="IPR013830">
    <property type="entry name" value="SGNH_hydro"/>
</dbReference>
<organism evidence="2 3">
    <name type="scientific">Melghirimyces profundicolus</name>
    <dbReference type="NCBI Taxonomy" id="1242148"/>
    <lineage>
        <taxon>Bacteria</taxon>
        <taxon>Bacillati</taxon>
        <taxon>Bacillota</taxon>
        <taxon>Bacilli</taxon>
        <taxon>Bacillales</taxon>
        <taxon>Thermoactinomycetaceae</taxon>
        <taxon>Melghirimyces</taxon>
    </lineage>
</organism>
<protein>
    <submittedName>
        <fullName evidence="2">Lysophospholipase L1-like esterase</fullName>
    </submittedName>
</protein>
<dbReference type="PANTHER" id="PTHR43784">
    <property type="entry name" value="GDSL-LIKE LIPASE/ACYLHYDROLASE, PUTATIVE (AFU_ORTHOLOGUE AFUA_2G00820)-RELATED"/>
    <property type="match status" value="1"/>
</dbReference>
<gene>
    <name evidence="2" type="ORF">C8P63_108106</name>
</gene>
<evidence type="ECO:0000313" key="2">
    <source>
        <dbReference type="EMBL" id="PTX60796.1"/>
    </source>
</evidence>
<dbReference type="RefSeq" id="WP_170109551.1">
    <property type="nucleotide sequence ID" value="NZ_QBKR01000008.1"/>
</dbReference>
<dbReference type="AlphaFoldDB" id="A0A2T6BXN9"/>
<dbReference type="SUPFAM" id="SSF52266">
    <property type="entry name" value="SGNH hydrolase"/>
    <property type="match status" value="1"/>
</dbReference>